<dbReference type="Proteomes" id="UP000224460">
    <property type="component" value="Unassembled WGS sequence"/>
</dbReference>
<keyword evidence="1" id="KW-0687">Ribonucleoprotein</keyword>
<proteinExistence type="predicted"/>
<name>A0AC61DEI5_9FIRM</name>
<evidence type="ECO:0000313" key="1">
    <source>
        <dbReference type="EMBL" id="PHV71322.1"/>
    </source>
</evidence>
<accession>A0AC61DEI5</accession>
<reference evidence="1" key="1">
    <citation type="submission" date="2017-10" db="EMBL/GenBank/DDBJ databases">
        <title>Genome sequence of cellulolytic Lachnospiraceae bacterium XHS1971 isolated from hotspring sediment.</title>
        <authorList>
            <person name="Vasudevan G."/>
            <person name="Joshi A.J."/>
            <person name="Hivarkar S."/>
            <person name="Lanjekar V.B."/>
            <person name="Dhakephalkar P.K."/>
            <person name="Dagar S."/>
        </authorList>
    </citation>
    <scope>NUCLEOTIDE SEQUENCE</scope>
    <source>
        <strain evidence="1">XHS1971</strain>
    </source>
</reference>
<protein>
    <submittedName>
        <fullName evidence="1">50S ribosomal protein L24</fullName>
    </submittedName>
</protein>
<organism evidence="1 2">
    <name type="scientific">Sporanaerobium hydrogeniformans</name>
    <dbReference type="NCBI Taxonomy" id="3072179"/>
    <lineage>
        <taxon>Bacteria</taxon>
        <taxon>Bacillati</taxon>
        <taxon>Bacillota</taxon>
        <taxon>Clostridia</taxon>
        <taxon>Lachnospirales</taxon>
        <taxon>Lachnospiraceae</taxon>
        <taxon>Sporanaerobium</taxon>
    </lineage>
</organism>
<keyword evidence="1" id="KW-0689">Ribosomal protein</keyword>
<sequence>MVKTKLKKGDRVVIIAGKDKGKEGNITFINRKDGRVVVEGCNKVTKHQKANAGNQGGLIEREAPVHISNVMYVHNGKPARLGVQINDGKKVRVAIVNKERFVID</sequence>
<dbReference type="EMBL" id="PEDL01000004">
    <property type="protein sequence ID" value="PHV71322.1"/>
    <property type="molecule type" value="Genomic_DNA"/>
</dbReference>
<keyword evidence="2" id="KW-1185">Reference proteome</keyword>
<evidence type="ECO:0000313" key="2">
    <source>
        <dbReference type="Proteomes" id="UP000224460"/>
    </source>
</evidence>
<comment type="caution">
    <text evidence="1">The sequence shown here is derived from an EMBL/GenBank/DDBJ whole genome shotgun (WGS) entry which is preliminary data.</text>
</comment>
<gene>
    <name evidence="1" type="ORF">CS063_06420</name>
</gene>